<keyword evidence="8" id="KW-0804">Transcription</keyword>
<evidence type="ECO:0000256" key="14">
    <source>
        <dbReference type="SAM" id="MobiDB-lite"/>
    </source>
</evidence>
<evidence type="ECO:0000256" key="10">
    <source>
        <dbReference type="ARBA" id="ARBA00023204"/>
    </source>
</evidence>
<evidence type="ECO:0000259" key="15">
    <source>
        <dbReference type="Pfam" id="PF24105"/>
    </source>
</evidence>
<dbReference type="PANTHER" id="PTHR15271:SF4">
    <property type="entry name" value="CHROMATIN ASSEMBLY FACTOR 1 SUBUNIT B"/>
    <property type="match status" value="1"/>
</dbReference>
<feature type="repeat" description="WD" evidence="13">
    <location>
        <begin position="108"/>
        <end position="149"/>
    </location>
</feature>
<evidence type="ECO:0000256" key="7">
    <source>
        <dbReference type="ARBA" id="ARBA00023015"/>
    </source>
</evidence>
<dbReference type="InterPro" id="IPR036322">
    <property type="entry name" value="WD40_repeat_dom_sf"/>
</dbReference>
<accession>A0AAV9CI39</accession>
<evidence type="ECO:0000256" key="1">
    <source>
        <dbReference type="ARBA" id="ARBA00004123"/>
    </source>
</evidence>
<dbReference type="EMBL" id="JAUJYO010000019">
    <property type="protein sequence ID" value="KAK1288536.1"/>
    <property type="molecule type" value="Genomic_DNA"/>
</dbReference>
<keyword evidence="7" id="KW-0805">Transcription regulation</keyword>
<evidence type="ECO:0000313" key="17">
    <source>
        <dbReference type="Proteomes" id="UP001180020"/>
    </source>
</evidence>
<dbReference type="SUPFAM" id="SSF50978">
    <property type="entry name" value="WD40 repeat-like"/>
    <property type="match status" value="1"/>
</dbReference>
<evidence type="ECO:0000256" key="5">
    <source>
        <dbReference type="ARBA" id="ARBA00022763"/>
    </source>
</evidence>
<protein>
    <recommendedName>
        <fullName evidence="12">CAF-1 p60 homolog</fullName>
    </recommendedName>
</protein>
<dbReference type="Proteomes" id="UP001180020">
    <property type="component" value="Unassembled WGS sequence"/>
</dbReference>
<feature type="region of interest" description="Disordered" evidence="14">
    <location>
        <begin position="380"/>
        <end position="462"/>
    </location>
</feature>
<reference evidence="16" key="1">
    <citation type="journal article" date="2023" name="Nat. Commun.">
        <title>Diploid and tetraploid genomes of Acorus and the evolution of monocots.</title>
        <authorList>
            <person name="Ma L."/>
            <person name="Liu K.W."/>
            <person name="Li Z."/>
            <person name="Hsiao Y.Y."/>
            <person name="Qi Y."/>
            <person name="Fu T."/>
            <person name="Tang G.D."/>
            <person name="Zhang D."/>
            <person name="Sun W.H."/>
            <person name="Liu D.K."/>
            <person name="Li Y."/>
            <person name="Chen G.Z."/>
            <person name="Liu X.D."/>
            <person name="Liao X.Y."/>
            <person name="Jiang Y.T."/>
            <person name="Yu X."/>
            <person name="Hao Y."/>
            <person name="Huang J."/>
            <person name="Zhao X.W."/>
            <person name="Ke S."/>
            <person name="Chen Y.Y."/>
            <person name="Wu W.L."/>
            <person name="Hsu J.L."/>
            <person name="Lin Y.F."/>
            <person name="Huang M.D."/>
            <person name="Li C.Y."/>
            <person name="Huang L."/>
            <person name="Wang Z.W."/>
            <person name="Zhao X."/>
            <person name="Zhong W.Y."/>
            <person name="Peng D.H."/>
            <person name="Ahmad S."/>
            <person name="Lan S."/>
            <person name="Zhang J.S."/>
            <person name="Tsai W.C."/>
            <person name="Van de Peer Y."/>
            <person name="Liu Z.J."/>
        </authorList>
    </citation>
    <scope>NUCLEOTIDE SEQUENCE</scope>
    <source>
        <strain evidence="16">CP</strain>
    </source>
</reference>
<keyword evidence="3 13" id="KW-0853">WD repeat</keyword>
<sequence>MRGGTVQIVWHDSKPVLTVDFHSPTRLLATGGADHDIKLWVINPGESQKKGPTASYQSSLSYHSSAVNVLRFSPSGDSLASGADGGELIIWKLHYTDEGHTWKLFKTLSYHRKDVLDLEWSADGAYLVSGSVDNSCIIWDASKGAVHQILDAHLHYVQGVAWDPLGHYLASLSSDRTCRIYANKPQPKTKGFDKVHYVCQHVITKSEPRKLDDSMTPSTKTHLFHDEILPSFFRRLMWSPDGSFLLVPAGIYKSSPSSETVNTAYIFSRKDLSRPALQLPGANKPIVAIRFCPVVFTRLGSDGAGFFKLPYRLVFAVATLNSLYIYDTESVTPIAIWAGLHYSAITDIAWSPDANYLALSSQDAYCTLIEFENNELGTPFSTSGDAKKATKENMDSEAPKPETTENMDGDCIADASVGGAIEAAAETKTQPVKQTPLSSAKPSDSSKPARKRITPVAIVDKQ</sequence>
<organism evidence="16 17">
    <name type="scientific">Acorus calamus</name>
    <name type="common">Sweet flag</name>
    <dbReference type="NCBI Taxonomy" id="4465"/>
    <lineage>
        <taxon>Eukaryota</taxon>
        <taxon>Viridiplantae</taxon>
        <taxon>Streptophyta</taxon>
        <taxon>Embryophyta</taxon>
        <taxon>Tracheophyta</taxon>
        <taxon>Spermatophyta</taxon>
        <taxon>Magnoliopsida</taxon>
        <taxon>Liliopsida</taxon>
        <taxon>Acoraceae</taxon>
        <taxon>Acorus</taxon>
    </lineage>
</organism>
<dbReference type="Pfam" id="PF24105">
    <property type="entry name" value="Beta-prop_CAF1B_HIR1"/>
    <property type="match status" value="1"/>
</dbReference>
<evidence type="ECO:0000256" key="12">
    <source>
        <dbReference type="ARBA" id="ARBA00077035"/>
    </source>
</evidence>
<evidence type="ECO:0000256" key="13">
    <source>
        <dbReference type="PROSITE-ProRule" id="PRU00221"/>
    </source>
</evidence>
<keyword evidence="9" id="KW-0233">DNA recombination</keyword>
<dbReference type="InterPro" id="IPR015943">
    <property type="entry name" value="WD40/YVTN_repeat-like_dom_sf"/>
</dbReference>
<evidence type="ECO:0000256" key="3">
    <source>
        <dbReference type="ARBA" id="ARBA00022574"/>
    </source>
</evidence>
<keyword evidence="4" id="KW-0677">Repeat</keyword>
<evidence type="ECO:0000256" key="9">
    <source>
        <dbReference type="ARBA" id="ARBA00023172"/>
    </source>
</evidence>
<keyword evidence="11" id="KW-0539">Nucleus</keyword>
<evidence type="ECO:0000256" key="8">
    <source>
        <dbReference type="ARBA" id="ARBA00023163"/>
    </source>
</evidence>
<dbReference type="InterPro" id="IPR055410">
    <property type="entry name" value="Beta-prop_CAF1B_HIR1"/>
</dbReference>
<keyword evidence="17" id="KW-1185">Reference proteome</keyword>
<feature type="compositionally biased region" description="Basic and acidic residues" evidence="14">
    <location>
        <begin position="385"/>
        <end position="403"/>
    </location>
</feature>
<dbReference type="AlphaFoldDB" id="A0AAV9CI39"/>
<proteinExistence type="inferred from homology"/>
<feature type="domain" description="CAF1B/HIR1 beta-propeller" evidence="15">
    <location>
        <begin position="3"/>
        <end position="376"/>
    </location>
</feature>
<dbReference type="PROSITE" id="PS50082">
    <property type="entry name" value="WD_REPEATS_2"/>
    <property type="match status" value="4"/>
</dbReference>
<feature type="repeat" description="WD" evidence="13">
    <location>
        <begin position="60"/>
        <end position="101"/>
    </location>
</feature>
<dbReference type="GO" id="GO:0006334">
    <property type="term" value="P:nucleosome assembly"/>
    <property type="evidence" value="ECO:0007669"/>
    <property type="project" value="TreeGrafter"/>
</dbReference>
<dbReference type="Gene3D" id="2.130.10.10">
    <property type="entry name" value="YVTN repeat-like/Quinoprotein amine dehydrogenase"/>
    <property type="match status" value="2"/>
</dbReference>
<gene>
    <name evidence="16" type="ORF">QJS10_CPB19g00021</name>
</gene>
<evidence type="ECO:0000313" key="16">
    <source>
        <dbReference type="EMBL" id="KAK1288536.1"/>
    </source>
</evidence>
<name>A0AAV9CI39_ACOCL</name>
<dbReference type="GO" id="GO:0006310">
    <property type="term" value="P:DNA recombination"/>
    <property type="evidence" value="ECO:0007669"/>
    <property type="project" value="UniProtKB-KW"/>
</dbReference>
<comment type="similarity">
    <text evidence="2">Belongs to the WD repeat HIR1 family.</text>
</comment>
<keyword evidence="10" id="KW-0234">DNA repair</keyword>
<dbReference type="GO" id="GO:0005634">
    <property type="term" value="C:nucleus"/>
    <property type="evidence" value="ECO:0007669"/>
    <property type="project" value="UniProtKB-SubCell"/>
</dbReference>
<dbReference type="PROSITE" id="PS50294">
    <property type="entry name" value="WD_REPEATS_REGION"/>
    <property type="match status" value="2"/>
</dbReference>
<dbReference type="GO" id="GO:0033186">
    <property type="term" value="C:CAF-1 complex"/>
    <property type="evidence" value="ECO:0007669"/>
    <property type="project" value="TreeGrafter"/>
</dbReference>
<keyword evidence="5" id="KW-0227">DNA damage</keyword>
<dbReference type="FunFam" id="2.130.10.10:FF:000466">
    <property type="entry name" value="Chromatin assembly factor 1 subunit FAS2"/>
    <property type="match status" value="1"/>
</dbReference>
<keyword evidence="6" id="KW-0156">Chromatin regulator</keyword>
<dbReference type="InterPro" id="IPR001680">
    <property type="entry name" value="WD40_rpt"/>
</dbReference>
<evidence type="ECO:0000256" key="11">
    <source>
        <dbReference type="ARBA" id="ARBA00023242"/>
    </source>
</evidence>
<evidence type="ECO:0000256" key="2">
    <source>
        <dbReference type="ARBA" id="ARBA00007306"/>
    </source>
</evidence>
<dbReference type="GO" id="GO:0006281">
    <property type="term" value="P:DNA repair"/>
    <property type="evidence" value="ECO:0007669"/>
    <property type="project" value="UniProtKB-KW"/>
</dbReference>
<evidence type="ECO:0000256" key="4">
    <source>
        <dbReference type="ARBA" id="ARBA00022737"/>
    </source>
</evidence>
<feature type="repeat" description="WD" evidence="13">
    <location>
        <begin position="9"/>
        <end position="50"/>
    </location>
</feature>
<dbReference type="GO" id="GO:0006335">
    <property type="term" value="P:DNA replication-dependent chromatin assembly"/>
    <property type="evidence" value="ECO:0007669"/>
    <property type="project" value="InterPro"/>
</dbReference>
<evidence type="ECO:0000256" key="6">
    <source>
        <dbReference type="ARBA" id="ARBA00022853"/>
    </source>
</evidence>
<feature type="repeat" description="WD" evidence="13">
    <location>
        <begin position="150"/>
        <end position="181"/>
    </location>
</feature>
<dbReference type="SMART" id="SM00320">
    <property type="entry name" value="WD40"/>
    <property type="match status" value="6"/>
</dbReference>
<reference evidence="16" key="2">
    <citation type="submission" date="2023-06" db="EMBL/GenBank/DDBJ databases">
        <authorList>
            <person name="Ma L."/>
            <person name="Liu K.-W."/>
            <person name="Li Z."/>
            <person name="Hsiao Y.-Y."/>
            <person name="Qi Y."/>
            <person name="Fu T."/>
            <person name="Tang G."/>
            <person name="Zhang D."/>
            <person name="Sun W.-H."/>
            <person name="Liu D.-K."/>
            <person name="Li Y."/>
            <person name="Chen G.-Z."/>
            <person name="Liu X.-D."/>
            <person name="Liao X.-Y."/>
            <person name="Jiang Y.-T."/>
            <person name="Yu X."/>
            <person name="Hao Y."/>
            <person name="Huang J."/>
            <person name="Zhao X.-W."/>
            <person name="Ke S."/>
            <person name="Chen Y.-Y."/>
            <person name="Wu W.-L."/>
            <person name="Hsu J.-L."/>
            <person name="Lin Y.-F."/>
            <person name="Huang M.-D."/>
            <person name="Li C.-Y."/>
            <person name="Huang L."/>
            <person name="Wang Z.-W."/>
            <person name="Zhao X."/>
            <person name="Zhong W.-Y."/>
            <person name="Peng D.-H."/>
            <person name="Ahmad S."/>
            <person name="Lan S."/>
            <person name="Zhang J.-S."/>
            <person name="Tsai W.-C."/>
            <person name="Van De Peer Y."/>
            <person name="Liu Z.-J."/>
        </authorList>
    </citation>
    <scope>NUCLEOTIDE SEQUENCE</scope>
    <source>
        <strain evidence="16">CP</strain>
        <tissue evidence="16">Leaves</tissue>
    </source>
</reference>
<dbReference type="PANTHER" id="PTHR15271">
    <property type="entry name" value="CHROMATIN ASSEMBLY FACTOR 1 SUBUNIT B"/>
    <property type="match status" value="1"/>
</dbReference>
<comment type="caution">
    <text evidence="16">The sequence shown here is derived from an EMBL/GenBank/DDBJ whole genome shotgun (WGS) entry which is preliminary data.</text>
</comment>
<comment type="subcellular location">
    <subcellularLocation>
        <location evidence="1">Nucleus</location>
    </subcellularLocation>
</comment>
<feature type="compositionally biased region" description="Polar residues" evidence="14">
    <location>
        <begin position="427"/>
        <end position="437"/>
    </location>
</feature>
<dbReference type="InterPro" id="IPR045145">
    <property type="entry name" value="PTHR15271"/>
</dbReference>